<evidence type="ECO:0000313" key="6">
    <source>
        <dbReference type="EMBL" id="QFQ13709.1"/>
    </source>
</evidence>
<evidence type="ECO:0000313" key="7">
    <source>
        <dbReference type="Proteomes" id="UP000249375"/>
    </source>
</evidence>
<dbReference type="GO" id="GO:0016787">
    <property type="term" value="F:hydrolase activity"/>
    <property type="evidence" value="ECO:0007669"/>
    <property type="project" value="UniProtKB-KW"/>
</dbReference>
<dbReference type="AlphaFoldDB" id="A0A5P8E9P4"/>
<dbReference type="Gene3D" id="3.30.1120.10">
    <property type="match status" value="1"/>
</dbReference>
<proteinExistence type="inferred from homology"/>
<dbReference type="Pfam" id="PF00884">
    <property type="entry name" value="Sulfatase"/>
    <property type="match status" value="1"/>
</dbReference>
<dbReference type="InterPro" id="IPR024607">
    <property type="entry name" value="Sulfatase_CS"/>
</dbReference>
<evidence type="ECO:0000256" key="3">
    <source>
        <dbReference type="PIRSR" id="PIRSR600917-52"/>
    </source>
</evidence>
<reference evidence="6 7" key="1">
    <citation type="submission" date="2018-11" db="EMBL/GenBank/DDBJ databases">
        <authorList>
            <person name="Na S.W."/>
            <person name="Baik M."/>
        </authorList>
    </citation>
    <scope>NUCLEOTIDE SEQUENCE [LARGE SCALE GENOMIC DNA]</scope>
    <source>
        <strain evidence="6 7">E39</strain>
    </source>
</reference>
<dbReference type="SUPFAM" id="SSF53649">
    <property type="entry name" value="Alkaline phosphatase-like"/>
    <property type="match status" value="1"/>
</dbReference>
<feature type="modified residue" description="3-oxoalanine (Ser)" evidence="3">
    <location>
        <position position="75"/>
    </location>
</feature>
<dbReference type="CDD" id="cd16143">
    <property type="entry name" value="ARS_like"/>
    <property type="match status" value="1"/>
</dbReference>
<feature type="chain" id="PRO_5024415320" description="Sulfatase N-terminal domain-containing protein" evidence="4">
    <location>
        <begin position="22"/>
        <end position="724"/>
    </location>
</feature>
<dbReference type="PANTHER" id="PTHR43751">
    <property type="entry name" value="SULFATASE"/>
    <property type="match status" value="1"/>
</dbReference>
<protein>
    <recommendedName>
        <fullName evidence="5">Sulfatase N-terminal domain-containing protein</fullName>
    </recommendedName>
</protein>
<dbReference type="PROSITE" id="PS00523">
    <property type="entry name" value="SULFATASE_1"/>
    <property type="match status" value="1"/>
</dbReference>
<dbReference type="PANTHER" id="PTHR43751:SF6">
    <property type="entry name" value="N-ACETYLGALACTOSAMINE-6-O-SULFATASE"/>
    <property type="match status" value="1"/>
</dbReference>
<dbReference type="OrthoDB" id="9765065at2"/>
<dbReference type="Gene3D" id="3.40.720.10">
    <property type="entry name" value="Alkaline Phosphatase, subunit A"/>
    <property type="match status" value="1"/>
</dbReference>
<dbReference type="InterPro" id="IPR000917">
    <property type="entry name" value="Sulfatase_N"/>
</dbReference>
<dbReference type="InterPro" id="IPR017850">
    <property type="entry name" value="Alkaline_phosphatase_core_sf"/>
</dbReference>
<comment type="similarity">
    <text evidence="1">Belongs to the sulfatase family.</text>
</comment>
<evidence type="ECO:0000256" key="2">
    <source>
        <dbReference type="ARBA" id="ARBA00022801"/>
    </source>
</evidence>
<dbReference type="PROSITE" id="PS00149">
    <property type="entry name" value="SULFATASE_2"/>
    <property type="match status" value="1"/>
</dbReference>
<accession>A0A5P8E9P4</accession>
<evidence type="ECO:0000256" key="4">
    <source>
        <dbReference type="SAM" id="SignalP"/>
    </source>
</evidence>
<sequence>MRKRDIFLSALSVASGLPALAQTSARPNVILLVADDLGYGDISCYGATRVSTPCIDSIAQSGIRFTDCHAAASTSTPSRYSLLTGEYCFRRTDTGIATGDAQMIIRPEQYTIADMFKSVGYQTAAIGKWHLGLGSKTGEQTWNTKLDVGVNDLGFDYSYVMAATADRVPCVFIEDGKIANFDPSAPIQVSYSSNFAGEPTGAANPELLTKLKSSHGHNNSIVNGIGRIGYMKGGGKALWRDEDIADSIMAHAIKYIEEHKDAPFFMYLGTNDVHVPRYPHERFRGKSPMGLRGEAILQFDYSIGLLADALQRLGLAENTLLIITSDNGPVLDDGYQDQAVALAGSHKPAGDFRGAKYSALEAGTTVPFIVSWANGAESGKVSNALTAQIDLIGSMAALVGAEIPVAKAADSQNQLDTWLGRNETPRDYVLCMAQNRTLTLRKNEWKYIEPSNGAAIQNGPRTETGYLSTPQLYNLSTDIHEDNNLYSSNAAKAAEMETLLAKIRRPWLSTADTVFWYRLYTPARGPRYARATGVAAQLTGTLTPSTDESEQWKFVDRGDGTFDIINRKYNSYVVPSTPVRPANPLQTSRTKPATGWQITTNGIMNCLYVFANGTSEFNQSVNGPNYPVLNWGDGTNTTDVGCRYAAELFDVEITPPTGISEVKTTAPKQQRLIVVGNKWQIAETGERPAVFNLSGKQVAPKNVATNEPVVVKTSTGTFITNTTK</sequence>
<feature type="signal peptide" evidence="4">
    <location>
        <begin position="1"/>
        <end position="21"/>
    </location>
</feature>
<feature type="domain" description="Sulfatase N-terminal" evidence="5">
    <location>
        <begin position="27"/>
        <end position="400"/>
    </location>
</feature>
<comment type="PTM">
    <text evidence="3">The conversion to 3-oxoalanine (also known as C-formylglycine, FGly), of a serine or cysteine residue in prokaryotes and of a cysteine residue in eukaryotes, is critical for catalytic activity.</text>
</comment>
<name>A0A5P8E9P4_9BACT</name>
<organism evidence="6 7">
    <name type="scientific">Pseudoprevotella muciniphila</name>
    <dbReference type="NCBI Taxonomy" id="2133944"/>
    <lineage>
        <taxon>Bacteria</taxon>
        <taxon>Pseudomonadati</taxon>
        <taxon>Bacteroidota</taxon>
        <taxon>Bacteroidia</taxon>
        <taxon>Bacteroidales</taxon>
        <taxon>Prevotellaceae</taxon>
        <taxon>Pseudoprevotella</taxon>
    </lineage>
</organism>
<dbReference type="KEGG" id="alq:C7Y71_004245"/>
<dbReference type="InterPro" id="IPR052701">
    <property type="entry name" value="GAG_Ulvan_Degrading_Sulfatases"/>
</dbReference>
<keyword evidence="4" id="KW-0732">Signal</keyword>
<keyword evidence="2" id="KW-0378">Hydrolase</keyword>
<dbReference type="EMBL" id="CP033459">
    <property type="protein sequence ID" value="QFQ13709.1"/>
    <property type="molecule type" value="Genomic_DNA"/>
</dbReference>
<evidence type="ECO:0000259" key="5">
    <source>
        <dbReference type="Pfam" id="PF00884"/>
    </source>
</evidence>
<dbReference type="Proteomes" id="UP000249375">
    <property type="component" value="Chromosome"/>
</dbReference>
<keyword evidence="7" id="KW-1185">Reference proteome</keyword>
<gene>
    <name evidence="6" type="ORF">C7Y71_004245</name>
</gene>
<evidence type="ECO:0000256" key="1">
    <source>
        <dbReference type="ARBA" id="ARBA00008779"/>
    </source>
</evidence>